<evidence type="ECO:0000313" key="4">
    <source>
        <dbReference type="Proteomes" id="UP000244005"/>
    </source>
</evidence>
<feature type="chain" id="PRO_5015330418" evidence="2">
    <location>
        <begin position="31"/>
        <end position="70"/>
    </location>
</feature>
<proteinExistence type="predicted"/>
<keyword evidence="2" id="KW-0732">Signal</keyword>
<protein>
    <submittedName>
        <fullName evidence="3">Uncharacterized protein</fullName>
    </submittedName>
</protein>
<accession>A0A2R6WF24</accession>
<keyword evidence="1" id="KW-0472">Membrane</keyword>
<keyword evidence="1" id="KW-1133">Transmembrane helix</keyword>
<evidence type="ECO:0000256" key="1">
    <source>
        <dbReference type="SAM" id="Phobius"/>
    </source>
</evidence>
<evidence type="ECO:0000256" key="2">
    <source>
        <dbReference type="SAM" id="SignalP"/>
    </source>
</evidence>
<keyword evidence="4" id="KW-1185">Reference proteome</keyword>
<name>A0A2R6WF24_MARPO</name>
<evidence type="ECO:0000313" key="3">
    <source>
        <dbReference type="EMBL" id="PTQ32449.1"/>
    </source>
</evidence>
<dbReference type="Gramene" id="Mp4g01930.1">
    <property type="protein sequence ID" value="Mp4g01930.1.cds1"/>
    <property type="gene ID" value="Mp4g01930"/>
</dbReference>
<keyword evidence="1" id="KW-0812">Transmembrane</keyword>
<reference evidence="4" key="1">
    <citation type="journal article" date="2017" name="Cell">
        <title>Insights into land plant evolution garnered from the Marchantia polymorpha genome.</title>
        <authorList>
            <person name="Bowman J.L."/>
            <person name="Kohchi T."/>
            <person name="Yamato K.T."/>
            <person name="Jenkins J."/>
            <person name="Shu S."/>
            <person name="Ishizaki K."/>
            <person name="Yamaoka S."/>
            <person name="Nishihama R."/>
            <person name="Nakamura Y."/>
            <person name="Berger F."/>
            <person name="Adam C."/>
            <person name="Aki S.S."/>
            <person name="Althoff F."/>
            <person name="Araki T."/>
            <person name="Arteaga-Vazquez M.A."/>
            <person name="Balasubrmanian S."/>
            <person name="Barry K."/>
            <person name="Bauer D."/>
            <person name="Boehm C.R."/>
            <person name="Briginshaw L."/>
            <person name="Caballero-Perez J."/>
            <person name="Catarino B."/>
            <person name="Chen F."/>
            <person name="Chiyoda S."/>
            <person name="Chovatia M."/>
            <person name="Davies K.M."/>
            <person name="Delmans M."/>
            <person name="Demura T."/>
            <person name="Dierschke T."/>
            <person name="Dolan L."/>
            <person name="Dorantes-Acosta A.E."/>
            <person name="Eklund D.M."/>
            <person name="Florent S.N."/>
            <person name="Flores-Sandoval E."/>
            <person name="Fujiyama A."/>
            <person name="Fukuzawa H."/>
            <person name="Galik B."/>
            <person name="Grimanelli D."/>
            <person name="Grimwood J."/>
            <person name="Grossniklaus U."/>
            <person name="Hamada T."/>
            <person name="Haseloff J."/>
            <person name="Hetherington A.J."/>
            <person name="Higo A."/>
            <person name="Hirakawa Y."/>
            <person name="Hundley H.N."/>
            <person name="Ikeda Y."/>
            <person name="Inoue K."/>
            <person name="Inoue S.I."/>
            <person name="Ishida S."/>
            <person name="Jia Q."/>
            <person name="Kakita M."/>
            <person name="Kanazawa T."/>
            <person name="Kawai Y."/>
            <person name="Kawashima T."/>
            <person name="Kennedy M."/>
            <person name="Kinose K."/>
            <person name="Kinoshita T."/>
            <person name="Kohara Y."/>
            <person name="Koide E."/>
            <person name="Komatsu K."/>
            <person name="Kopischke S."/>
            <person name="Kubo M."/>
            <person name="Kyozuka J."/>
            <person name="Lagercrantz U."/>
            <person name="Lin S.S."/>
            <person name="Lindquist E."/>
            <person name="Lipzen A.M."/>
            <person name="Lu C.W."/>
            <person name="De Luna E."/>
            <person name="Martienssen R.A."/>
            <person name="Minamino N."/>
            <person name="Mizutani M."/>
            <person name="Mizutani M."/>
            <person name="Mochizuki N."/>
            <person name="Monte I."/>
            <person name="Mosher R."/>
            <person name="Nagasaki H."/>
            <person name="Nakagami H."/>
            <person name="Naramoto S."/>
            <person name="Nishitani K."/>
            <person name="Ohtani M."/>
            <person name="Okamoto T."/>
            <person name="Okumura M."/>
            <person name="Phillips J."/>
            <person name="Pollak B."/>
            <person name="Reinders A."/>
            <person name="Rovekamp M."/>
            <person name="Sano R."/>
            <person name="Sawa S."/>
            <person name="Schmid M.W."/>
            <person name="Shirakawa M."/>
            <person name="Solano R."/>
            <person name="Spunde A."/>
            <person name="Suetsugu N."/>
            <person name="Sugano S."/>
            <person name="Sugiyama A."/>
            <person name="Sun R."/>
            <person name="Suzuki Y."/>
            <person name="Takenaka M."/>
            <person name="Takezawa D."/>
            <person name="Tomogane H."/>
            <person name="Tsuzuki M."/>
            <person name="Ueda T."/>
            <person name="Umeda M."/>
            <person name="Ward J.M."/>
            <person name="Watanabe Y."/>
            <person name="Yazaki K."/>
            <person name="Yokoyama R."/>
            <person name="Yoshitake Y."/>
            <person name="Yotsui I."/>
            <person name="Zachgo S."/>
            <person name="Schmutz J."/>
        </authorList>
    </citation>
    <scope>NUCLEOTIDE SEQUENCE [LARGE SCALE GENOMIC DNA]</scope>
    <source>
        <strain evidence="4">Tak-1</strain>
    </source>
</reference>
<feature type="transmembrane region" description="Helical" evidence="1">
    <location>
        <begin position="46"/>
        <end position="67"/>
    </location>
</feature>
<sequence>MALSVVALRNLAVLALVLLLSASMERSGVAAQADAPAPAPEPGSGVGSILPSLVAPALVSLLSFLAVKNL</sequence>
<dbReference type="Proteomes" id="UP000244005">
    <property type="component" value="Unassembled WGS sequence"/>
</dbReference>
<dbReference type="AlphaFoldDB" id="A0A2R6WF24"/>
<organism evidence="3 4">
    <name type="scientific">Marchantia polymorpha</name>
    <name type="common">Common liverwort</name>
    <name type="synonym">Marchantia aquatica</name>
    <dbReference type="NCBI Taxonomy" id="3197"/>
    <lineage>
        <taxon>Eukaryota</taxon>
        <taxon>Viridiplantae</taxon>
        <taxon>Streptophyta</taxon>
        <taxon>Embryophyta</taxon>
        <taxon>Marchantiophyta</taxon>
        <taxon>Marchantiopsida</taxon>
        <taxon>Marchantiidae</taxon>
        <taxon>Marchantiales</taxon>
        <taxon>Marchantiaceae</taxon>
        <taxon>Marchantia</taxon>
    </lineage>
</organism>
<gene>
    <name evidence="3" type="ORF">MARPO_0098s0006</name>
</gene>
<feature type="signal peptide" evidence="2">
    <location>
        <begin position="1"/>
        <end position="30"/>
    </location>
</feature>
<dbReference type="EMBL" id="KZ772770">
    <property type="protein sequence ID" value="PTQ32449.1"/>
    <property type="molecule type" value="Genomic_DNA"/>
</dbReference>